<name>A0A1G8KFI1_9BACI</name>
<dbReference type="RefSeq" id="WP_090395999.1">
    <property type="nucleotide sequence ID" value="NZ_FNEN01000002.1"/>
</dbReference>
<accession>A0A1G8KFI1</accession>
<gene>
    <name evidence="2" type="ORF">SAMN04488123_10272</name>
</gene>
<dbReference type="GO" id="GO:0016757">
    <property type="term" value="F:glycosyltransferase activity"/>
    <property type="evidence" value="ECO:0007669"/>
    <property type="project" value="InterPro"/>
</dbReference>
<feature type="domain" description="Glycosyl transferase family 1" evidence="1">
    <location>
        <begin position="220"/>
        <end position="336"/>
    </location>
</feature>
<dbReference type="OrthoDB" id="9803279at2"/>
<dbReference type="AlphaFoldDB" id="A0A1G8KFI1"/>
<keyword evidence="3" id="KW-1185">Reference proteome</keyword>
<dbReference type="PANTHER" id="PTHR12526:SF630">
    <property type="entry name" value="GLYCOSYLTRANSFERASE"/>
    <property type="match status" value="1"/>
</dbReference>
<keyword evidence="2" id="KW-0808">Transferase</keyword>
<dbReference type="CDD" id="cd03801">
    <property type="entry name" value="GT4_PimA-like"/>
    <property type="match status" value="1"/>
</dbReference>
<protein>
    <submittedName>
        <fullName evidence="2">Glycosyltransferase involved in cell wall bisynthesis</fullName>
    </submittedName>
</protein>
<reference evidence="2 3" key="1">
    <citation type="submission" date="2016-10" db="EMBL/GenBank/DDBJ databases">
        <authorList>
            <person name="de Groot N.N."/>
        </authorList>
    </citation>
    <scope>NUCLEOTIDE SEQUENCE [LARGE SCALE GENOMIC DNA]</scope>
    <source>
        <strain evidence="2 3">DSM 21771</strain>
    </source>
</reference>
<dbReference type="SUPFAM" id="SSF53756">
    <property type="entry name" value="UDP-Glycosyltransferase/glycogen phosphorylase"/>
    <property type="match status" value="1"/>
</dbReference>
<proteinExistence type="predicted"/>
<evidence type="ECO:0000313" key="3">
    <source>
        <dbReference type="Proteomes" id="UP000198853"/>
    </source>
</evidence>
<sequence>MQVLFCHDGPLKVDVSGNYYGTAHNDKTFKRYYGIADKVAVLMRLNRIKKEESIKNLSQISLSPFKVYELPNTSNVKGIVAKRRKAKSIVKNAVIESDYVVARLPSMAGFMAINYAKKYNKPYLTEVVACPWDAYWNHSLKGKIVAPFMYLATKKLARGSNYVIYVTNQFLQRRYPTKGKSVNCSNVALTKFDDNILKKRLDKIKNTTKGHKIIIGTTAAVNVRYKGQQYVINALGDLKKQGYTNFEYQLVGTGDQSFLKSEAQKCDVINQIKFLGPMVHNEVFDWLETIDIYAQPSRQEGLPRALIEAMSRGLPAFGANTAGIPELLEREFVFSNNKNNIKQICSILLKFDEEKLLSQAKRNFEESMNYDSDIIDKRRNEFFKDFAGK</sequence>
<evidence type="ECO:0000259" key="1">
    <source>
        <dbReference type="Pfam" id="PF00534"/>
    </source>
</evidence>
<dbReference type="Pfam" id="PF00534">
    <property type="entry name" value="Glycos_transf_1"/>
    <property type="match status" value="1"/>
</dbReference>
<dbReference type="Gene3D" id="3.40.50.2000">
    <property type="entry name" value="Glycogen Phosphorylase B"/>
    <property type="match status" value="2"/>
</dbReference>
<evidence type="ECO:0000313" key="2">
    <source>
        <dbReference type="EMBL" id="SDI42167.1"/>
    </source>
</evidence>
<dbReference type="Proteomes" id="UP000198853">
    <property type="component" value="Unassembled WGS sequence"/>
</dbReference>
<dbReference type="InterPro" id="IPR001296">
    <property type="entry name" value="Glyco_trans_1"/>
</dbReference>
<organism evidence="2 3">
    <name type="scientific">Natribacillus halophilus</name>
    <dbReference type="NCBI Taxonomy" id="549003"/>
    <lineage>
        <taxon>Bacteria</taxon>
        <taxon>Bacillati</taxon>
        <taxon>Bacillota</taxon>
        <taxon>Bacilli</taxon>
        <taxon>Bacillales</taxon>
        <taxon>Bacillaceae</taxon>
        <taxon>Natribacillus</taxon>
    </lineage>
</organism>
<dbReference type="EMBL" id="FNEN01000002">
    <property type="protein sequence ID" value="SDI42167.1"/>
    <property type="molecule type" value="Genomic_DNA"/>
</dbReference>
<dbReference type="PANTHER" id="PTHR12526">
    <property type="entry name" value="GLYCOSYLTRANSFERASE"/>
    <property type="match status" value="1"/>
</dbReference>